<evidence type="ECO:0000256" key="3">
    <source>
        <dbReference type="ARBA" id="ARBA00022741"/>
    </source>
</evidence>
<dbReference type="InterPro" id="IPR018485">
    <property type="entry name" value="FGGY_C"/>
</dbReference>
<evidence type="ECO:0000256" key="4">
    <source>
        <dbReference type="ARBA" id="ARBA00022777"/>
    </source>
</evidence>
<evidence type="ECO:0000256" key="1">
    <source>
        <dbReference type="ARBA" id="ARBA00009156"/>
    </source>
</evidence>
<evidence type="ECO:0000256" key="5">
    <source>
        <dbReference type="ARBA" id="ARBA00022840"/>
    </source>
</evidence>
<dbReference type="EMBL" id="CP104205">
    <property type="protein sequence ID" value="UWX56619.1"/>
    <property type="molecule type" value="Genomic_DNA"/>
</dbReference>
<organism evidence="7 8">
    <name type="scientific">Maribacter litopenaei</name>
    <dbReference type="NCBI Taxonomy" id="2976127"/>
    <lineage>
        <taxon>Bacteria</taxon>
        <taxon>Pseudomonadati</taxon>
        <taxon>Bacteroidota</taxon>
        <taxon>Flavobacteriia</taxon>
        <taxon>Flavobacteriales</taxon>
        <taxon>Flavobacteriaceae</taxon>
        <taxon>Maribacter</taxon>
    </lineage>
</organism>
<dbReference type="PANTHER" id="PTHR10196:SF69">
    <property type="entry name" value="GLYCEROL KINASE"/>
    <property type="match status" value="1"/>
</dbReference>
<keyword evidence="8" id="KW-1185">Reference proteome</keyword>
<dbReference type="Proteomes" id="UP001059209">
    <property type="component" value="Chromosome"/>
</dbReference>
<name>A0ABY5YD16_9FLAO</name>
<evidence type="ECO:0000313" key="8">
    <source>
        <dbReference type="Proteomes" id="UP001059209"/>
    </source>
</evidence>
<reference evidence="7" key="1">
    <citation type="submission" date="2022-09" db="EMBL/GenBank/DDBJ databases">
        <title>Maribacter litopenaei sp. nov., isolated from the intestinal tract of the Pacific White Shrimp, Litopenaeus vannamei.</title>
        <authorList>
            <person name="Kim S.Y."/>
            <person name="Hwang C.Y."/>
        </authorList>
    </citation>
    <scope>NUCLEOTIDE SEQUENCE</scope>
    <source>
        <strain evidence="7">HL-LV01</strain>
    </source>
</reference>
<keyword evidence="2" id="KW-0808">Transferase</keyword>
<dbReference type="Gene3D" id="3.30.420.40">
    <property type="match status" value="1"/>
</dbReference>
<keyword evidence="3" id="KW-0547">Nucleotide-binding</keyword>
<dbReference type="PANTHER" id="PTHR10196">
    <property type="entry name" value="SUGAR KINASE"/>
    <property type="match status" value="1"/>
</dbReference>
<dbReference type="SUPFAM" id="SSF53067">
    <property type="entry name" value="Actin-like ATPase domain"/>
    <property type="match status" value="1"/>
</dbReference>
<accession>A0ABY5YD16</accession>
<dbReference type="InterPro" id="IPR043129">
    <property type="entry name" value="ATPase_NBD"/>
</dbReference>
<proteinExistence type="inferred from homology"/>
<evidence type="ECO:0000259" key="6">
    <source>
        <dbReference type="Pfam" id="PF02782"/>
    </source>
</evidence>
<dbReference type="GO" id="GO:0016301">
    <property type="term" value="F:kinase activity"/>
    <property type="evidence" value="ECO:0007669"/>
    <property type="project" value="UniProtKB-KW"/>
</dbReference>
<keyword evidence="5" id="KW-0067">ATP-binding</keyword>
<comment type="similarity">
    <text evidence="1">Belongs to the FGGY kinase family.</text>
</comment>
<protein>
    <submittedName>
        <fullName evidence="7">FGGY-family carbohydrate kinase</fullName>
    </submittedName>
</protein>
<sequence>MTLGTGCSLLMHLGDTPLPSKNGLLTTIGWSVGNTVAYAWEGAIVSCGSMIEWLKGLNIIANVEETEEMARKVAHDCEVLLIPAFSGLGAPFWQMDRKASFHGITFGTKNEHLVAATLDAICFQIKAVIDAMEGDLGHAVPQLAMHGGLSKNKYIRQTLEHLLHVHITLQDNSDISAQGAAYLAGLTDGTFRDLEHISELRTTIPLDTSEAVTSLNTRYNSWLARVKQHQ</sequence>
<evidence type="ECO:0000313" key="7">
    <source>
        <dbReference type="EMBL" id="UWX56619.1"/>
    </source>
</evidence>
<evidence type="ECO:0000256" key="2">
    <source>
        <dbReference type="ARBA" id="ARBA00022679"/>
    </source>
</evidence>
<feature type="domain" description="Carbohydrate kinase FGGY C-terminal" evidence="6">
    <location>
        <begin position="2"/>
        <end position="185"/>
    </location>
</feature>
<dbReference type="Pfam" id="PF02782">
    <property type="entry name" value="FGGY_C"/>
    <property type="match status" value="1"/>
</dbReference>
<keyword evidence="4 7" id="KW-0418">Kinase</keyword>
<gene>
    <name evidence="7" type="ORF">NYZ99_15135</name>
</gene>